<feature type="region of interest" description="Disordered" evidence="1">
    <location>
        <begin position="253"/>
        <end position="273"/>
    </location>
</feature>
<protein>
    <submittedName>
        <fullName evidence="2">Uncharacterized protein</fullName>
    </submittedName>
</protein>
<feature type="region of interest" description="Disordered" evidence="1">
    <location>
        <begin position="294"/>
        <end position="338"/>
    </location>
</feature>
<feature type="compositionally biased region" description="Low complexity" evidence="1">
    <location>
        <begin position="255"/>
        <end position="266"/>
    </location>
</feature>
<proteinExistence type="predicted"/>
<comment type="caution">
    <text evidence="2">The sequence shown here is derived from an EMBL/GenBank/DDBJ whole genome shotgun (WGS) entry which is preliminary data.</text>
</comment>
<evidence type="ECO:0000313" key="3">
    <source>
        <dbReference type="Proteomes" id="UP000245956"/>
    </source>
</evidence>
<evidence type="ECO:0000256" key="1">
    <source>
        <dbReference type="SAM" id="MobiDB-lite"/>
    </source>
</evidence>
<dbReference type="EMBL" id="LCWV01000016">
    <property type="protein sequence ID" value="PWI67966.1"/>
    <property type="molecule type" value="Genomic_DNA"/>
</dbReference>
<name>A0A2U3E0G7_PURLI</name>
<accession>A0A2U3E0G7</accession>
<reference evidence="2 3" key="1">
    <citation type="journal article" date="2016" name="Front. Microbiol.">
        <title>Genome and transcriptome sequences reveal the specific parasitism of the nematophagous Purpureocillium lilacinum 36-1.</title>
        <authorList>
            <person name="Xie J."/>
            <person name="Li S."/>
            <person name="Mo C."/>
            <person name="Xiao X."/>
            <person name="Peng D."/>
            <person name="Wang G."/>
            <person name="Xiao Y."/>
        </authorList>
    </citation>
    <scope>NUCLEOTIDE SEQUENCE [LARGE SCALE GENOMIC DNA]</scope>
    <source>
        <strain evidence="2 3">36-1</strain>
    </source>
</reference>
<sequence length="864" mass="94403">MHVGHDSTPAKELPELSAWPPDGWLRNALAPSRTHGAAEGAGVERRGSIVLVGGAEFWQSFAGSKSGKSCGFSGACGVRDQGEVGTTPVPARACHLIPARFRYRHPSPAILHFGKAHWQQLFLTHLDSKKQLLRTSYQCRRTVFSPSFLASPLAISESESPVAQTSYLVPCPPCSITTMERVACDVVSHDSAQSLSLSPRTNGRPHRSLECNRTWQMVENSPFRNLHPQSGSQHRLGILTFCRAVHNRLRQMTKRSGSIRSQASGSSEEEPTGWGIVENSIFSCEFGTTIPNAQATSTATEKSESLAIKPRRSVCPEVQSTQASPQPRRKPDQDSVGLHVSGRVSTEISMAMHLSGFGEQRLEAPSHWAPSIRADLLPVQVRLVIPCAPSALQHDNAFGATCPQPRKPQMSVVAVTRQPDHLQRTLAPSPPQVIQLGYSFVVVMPQIEATYGEQLRRCRIVRPATSSAQDRTPIVNGNPVNPCKRSTHAQEAPPLFLTNSKLPASLRSCLQAIALVPSQLGWKTSTEVDGFRAQDCVDTMKHLNEFDSKASMVGRVWKWPEQIESVSAVLGEFLSDLLSPASASSPFDLVLRVSPHLGTMALGELAFLTLSVDYGWDCIPASWLACGYAAAKVKPVLRMYELSLRGAVVKTTPLHVRRWSGTPPPPFERAFGCGLKISAIALPFALFVSLWFRLQGGTRQAGSTTRCDGGIWRRAQAGDHCSPGRSGVWIVITCRRRKPWHRATAGVVALQRRPGDDHGCSRSRPLWLTVVPTDCHGCEGYELAPRVRWTEATSFRPGQGPFRACRSGSPVAAMPRDGTATRVKVLLRVTRARDLAGWLQRHAGGGDCFALRLVQNRFTIADVV</sequence>
<gene>
    <name evidence="2" type="ORF">PCL_02367</name>
</gene>
<dbReference type="AlphaFoldDB" id="A0A2U3E0G7"/>
<evidence type="ECO:0000313" key="2">
    <source>
        <dbReference type="EMBL" id="PWI67966.1"/>
    </source>
</evidence>
<dbReference type="Proteomes" id="UP000245956">
    <property type="component" value="Unassembled WGS sequence"/>
</dbReference>
<organism evidence="2 3">
    <name type="scientific">Purpureocillium lilacinum</name>
    <name type="common">Paecilomyces lilacinus</name>
    <dbReference type="NCBI Taxonomy" id="33203"/>
    <lineage>
        <taxon>Eukaryota</taxon>
        <taxon>Fungi</taxon>
        <taxon>Dikarya</taxon>
        <taxon>Ascomycota</taxon>
        <taxon>Pezizomycotina</taxon>
        <taxon>Sordariomycetes</taxon>
        <taxon>Hypocreomycetidae</taxon>
        <taxon>Hypocreales</taxon>
        <taxon>Ophiocordycipitaceae</taxon>
        <taxon>Purpureocillium</taxon>
    </lineage>
</organism>